<protein>
    <submittedName>
        <fullName evidence="2">Amidohydrolase</fullName>
    </submittedName>
</protein>
<name>A0A366LLQ8_9ACTN</name>
<feature type="domain" description="Amidohydrolase 3" evidence="1">
    <location>
        <begin position="55"/>
        <end position="519"/>
    </location>
</feature>
<accession>A0A366LLQ8</accession>
<dbReference type="InterPro" id="IPR013108">
    <property type="entry name" value="Amidohydro_3"/>
</dbReference>
<dbReference type="OrthoDB" id="3173428at2"/>
<dbReference type="SUPFAM" id="SSF51338">
    <property type="entry name" value="Composite domain of metallo-dependent hydrolases"/>
    <property type="match status" value="1"/>
</dbReference>
<keyword evidence="3" id="KW-1185">Reference proteome</keyword>
<dbReference type="PANTHER" id="PTHR22642:SF2">
    <property type="entry name" value="PROTEIN LONG AFTER FAR-RED 3"/>
    <property type="match status" value="1"/>
</dbReference>
<comment type="caution">
    <text evidence="2">The sequence shown here is derived from an EMBL/GenBank/DDBJ whole genome shotgun (WGS) entry which is preliminary data.</text>
</comment>
<dbReference type="Pfam" id="PF07969">
    <property type="entry name" value="Amidohydro_3"/>
    <property type="match status" value="1"/>
</dbReference>
<evidence type="ECO:0000313" key="2">
    <source>
        <dbReference type="EMBL" id="RBQ14092.1"/>
    </source>
</evidence>
<dbReference type="Gene3D" id="2.30.40.10">
    <property type="entry name" value="Urease, subunit C, domain 1"/>
    <property type="match status" value="1"/>
</dbReference>
<gene>
    <name evidence="2" type="ORF">DP939_42595</name>
</gene>
<dbReference type="Gene3D" id="3.10.310.70">
    <property type="match status" value="1"/>
</dbReference>
<dbReference type="AlphaFoldDB" id="A0A366LLQ8"/>
<dbReference type="PANTHER" id="PTHR22642">
    <property type="entry name" value="IMIDAZOLONEPROPIONASE"/>
    <property type="match status" value="1"/>
</dbReference>
<dbReference type="EMBL" id="QMEY01000039">
    <property type="protein sequence ID" value="RBQ14092.1"/>
    <property type="molecule type" value="Genomic_DNA"/>
</dbReference>
<evidence type="ECO:0000259" key="1">
    <source>
        <dbReference type="Pfam" id="PF07969"/>
    </source>
</evidence>
<reference evidence="2 3" key="1">
    <citation type="submission" date="2018-06" db="EMBL/GenBank/DDBJ databases">
        <title>Sphaerisporangium craniellae sp. nov., isolated from a marine sponge in the South China Sea.</title>
        <authorList>
            <person name="Li L."/>
        </authorList>
    </citation>
    <scope>NUCLEOTIDE SEQUENCE [LARGE SCALE GENOMIC DNA]</scope>
    <source>
        <strain evidence="2 3">LHW63015</strain>
    </source>
</reference>
<keyword evidence="2" id="KW-0378">Hydrolase</keyword>
<dbReference type="InterPro" id="IPR011059">
    <property type="entry name" value="Metal-dep_hydrolase_composite"/>
</dbReference>
<dbReference type="SUPFAM" id="SSF51556">
    <property type="entry name" value="Metallo-dependent hydrolases"/>
    <property type="match status" value="1"/>
</dbReference>
<sequence>MPAPKPRVGAAAERGERTLWRGGRIHAPDGGSAMLTEGERIVWVGDDTGDVPAARVVELDGAWVTPAFVDAHVHATSTGLALSGLDLTGCPSRAEALARLAAHAAGQPHGTILGGGWDDSLWPERRPLTAADLDAAAPGRMIYLARTDHHSGAVSSPLLAADPEVRGDAGYDDSGLLRQAAHERLRALAHASLSAAQRRDAQRLTRARAAALGVGCLHELAGPVLSSEDDLASMLDLGRTEPGPDVIGYWGELGGTETAARHGCAGAAGDLFLDGSLGSRTAALSRPYADRPGDTGALYHGVEAVAAHIVACARAGLQAGFHVIGDAAVRTAVEGFEAAAQEVGLEVIRAGRHRLEHVEMIDAGLIAHMAHLGVWASVQPAFDACWGGVHGMYGERVGAERAAAMNPFASLAEAGVGVAFGSDSPVTPIDPWAGVLAAVRHHTPAHRMTPAAALAAHTVNGWRASMMDDCGVLAAGMLATFAVWDAAAPMADLVDGKPDDGSVSAPVCVRTVVRGATVYQRS</sequence>
<dbReference type="InterPro" id="IPR032466">
    <property type="entry name" value="Metal_Hydrolase"/>
</dbReference>
<organism evidence="2 3">
    <name type="scientific">Spongiactinospora rosea</name>
    <dbReference type="NCBI Taxonomy" id="2248750"/>
    <lineage>
        <taxon>Bacteria</taxon>
        <taxon>Bacillati</taxon>
        <taxon>Actinomycetota</taxon>
        <taxon>Actinomycetes</taxon>
        <taxon>Streptosporangiales</taxon>
        <taxon>Streptosporangiaceae</taxon>
        <taxon>Spongiactinospora</taxon>
    </lineage>
</organism>
<dbReference type="GO" id="GO:0016810">
    <property type="term" value="F:hydrolase activity, acting on carbon-nitrogen (but not peptide) bonds"/>
    <property type="evidence" value="ECO:0007669"/>
    <property type="project" value="InterPro"/>
</dbReference>
<evidence type="ECO:0000313" key="3">
    <source>
        <dbReference type="Proteomes" id="UP000253303"/>
    </source>
</evidence>
<dbReference type="Proteomes" id="UP000253303">
    <property type="component" value="Unassembled WGS sequence"/>
</dbReference>
<dbReference type="RefSeq" id="WP_113986558.1">
    <property type="nucleotide sequence ID" value="NZ_QMEY01000039.1"/>
</dbReference>
<proteinExistence type="predicted"/>
<dbReference type="Gene3D" id="3.20.20.140">
    <property type="entry name" value="Metal-dependent hydrolases"/>
    <property type="match status" value="1"/>
</dbReference>